<keyword evidence="3" id="KW-0285">Flavoprotein</keyword>
<dbReference type="InterPro" id="IPR006094">
    <property type="entry name" value="Oxid_FAD_bind_N"/>
</dbReference>
<dbReference type="PROSITE" id="PS51387">
    <property type="entry name" value="FAD_PCMH"/>
    <property type="match status" value="1"/>
</dbReference>
<dbReference type="InterPro" id="IPR016166">
    <property type="entry name" value="FAD-bd_PCMH"/>
</dbReference>
<proteinExistence type="inferred from homology"/>
<evidence type="ECO:0000256" key="10">
    <source>
        <dbReference type="ARBA" id="ARBA00038897"/>
    </source>
</evidence>
<feature type="domain" description="4Fe-4S ferredoxin-type" evidence="11">
    <location>
        <begin position="535"/>
        <end position="564"/>
    </location>
</feature>
<sequence>MSATADAPVAVPTLHERLAAAVRPDAVATRAIDRLRMAHDASHFARTPAAVVTAGSAAEVAALFRAAGGVPLTFRSGGTSLSGQGVTDGILVDTRRHFRDIEILDDGARVRVGPGATVRAVNTRLARHGRMLGPDPASEVACTLGGVVANNSSGMACGTAANSYALLDSVELVLPSGTTLDTGAPGADDRLRAAEPALWEGLARIRDRLRGDTALRTEIERQFSLKNTMGYGLNSFLDHHDPVQILARLLVGSEGTLAFLASITMRTVPVLAHTRTGLLVFDDLAAANRALPGLVDSGAATIELLDATSLRVGQADADADPRLRALTVEEHAAFLVEYRGHTTDEVEELAGAASGLIAGLALHGPRELSADPVAKAGLWKLRKALYAKVAGARPSGTAALLEDVAVPVPDLLETCQGLIALFDKHAYDHAVIFGHAKDGNVHFMLTEHLAGGGRDRFGRFTDDMVDLVLAHGGTLKAEHGTGRMMSPFVRRQYGDELYEVMVEVKRLCDPRGVLSPGVVLDDDPTAHLDSLKSAPPVESEVDRCVECGFCEPVCPSRDLTTTPRQRIVLRREIAAARAAGDDALAAELEADYAYDGVDTCAVDGMCGTACPVLINTGDLVRRLRSERDHGATGKGWTLAAKHWGATTRAAGLALTVAKAVPGAGPVSAALRRVADPEQVPRYSADLPRGGGHRIPGGLVSVDADLVLFSSCTGAMFGSAGVGAGEAFARLCARAGLRASAPADLPSLCCGTPWKSKGLGEGAAAMAGRVLPALWRTTRAGAVPVVSDASSCTEGLRVMIASGPQRYRDLQVLDAVEFTAARILPALTVHARVGRMVLHPTCSATQLGLTEPLRRLADAVADDVVVPDSWGCCGFAGDRGMLHPELTAAATAPQAWELAGVDADAHASCNRTCELGMSRATGRDYEHVLEVLERVTR</sequence>
<dbReference type="EC" id="1.1.2.4" evidence="10"/>
<evidence type="ECO:0000256" key="8">
    <source>
        <dbReference type="ARBA" id="ARBA00023004"/>
    </source>
</evidence>
<evidence type="ECO:0000259" key="12">
    <source>
        <dbReference type="PROSITE" id="PS51387"/>
    </source>
</evidence>
<name>A0ABU8TF48_9PSEU</name>
<evidence type="ECO:0000256" key="3">
    <source>
        <dbReference type="ARBA" id="ARBA00022630"/>
    </source>
</evidence>
<dbReference type="PANTHER" id="PTHR11748:SF111">
    <property type="entry name" value="D-LACTATE DEHYDROGENASE, MITOCHONDRIAL-RELATED"/>
    <property type="match status" value="1"/>
</dbReference>
<dbReference type="Gene3D" id="3.30.70.2740">
    <property type="match status" value="1"/>
</dbReference>
<dbReference type="InterPro" id="IPR017896">
    <property type="entry name" value="4Fe4S_Fe-S-bd"/>
</dbReference>
<dbReference type="PROSITE" id="PS00198">
    <property type="entry name" value="4FE4S_FER_1"/>
    <property type="match status" value="1"/>
</dbReference>
<evidence type="ECO:0000256" key="5">
    <source>
        <dbReference type="ARBA" id="ARBA00022827"/>
    </source>
</evidence>
<accession>A0ABU8TF48</accession>
<dbReference type="Gene3D" id="3.30.465.10">
    <property type="match status" value="1"/>
</dbReference>
<evidence type="ECO:0000313" key="13">
    <source>
        <dbReference type="EMBL" id="MEJ8282156.1"/>
    </source>
</evidence>
<dbReference type="PANTHER" id="PTHR11748">
    <property type="entry name" value="D-LACTATE DEHYDROGENASE"/>
    <property type="match status" value="1"/>
</dbReference>
<dbReference type="SUPFAM" id="SSF55103">
    <property type="entry name" value="FAD-linked oxidases, C-terminal domain"/>
    <property type="match status" value="1"/>
</dbReference>
<dbReference type="InterPro" id="IPR016167">
    <property type="entry name" value="FAD-bd_PCMH_sub1"/>
</dbReference>
<evidence type="ECO:0000256" key="4">
    <source>
        <dbReference type="ARBA" id="ARBA00022723"/>
    </source>
</evidence>
<gene>
    <name evidence="13" type="ORF">WJX68_24715</name>
</gene>
<keyword evidence="4" id="KW-0479">Metal-binding</keyword>
<dbReference type="EMBL" id="JBBJUP010000030">
    <property type="protein sequence ID" value="MEJ8282156.1"/>
    <property type="molecule type" value="Genomic_DNA"/>
</dbReference>
<comment type="cofactor">
    <cofactor evidence="1">
        <name>FAD</name>
        <dbReference type="ChEBI" id="CHEBI:57692"/>
    </cofactor>
</comment>
<dbReference type="Pfam" id="PF01565">
    <property type="entry name" value="FAD_binding_4"/>
    <property type="match status" value="1"/>
</dbReference>
<evidence type="ECO:0000256" key="6">
    <source>
        <dbReference type="ARBA" id="ARBA00022946"/>
    </source>
</evidence>
<reference evidence="13 14" key="1">
    <citation type="submission" date="2024-03" db="EMBL/GenBank/DDBJ databases">
        <title>Draft genome sequence of Pseudonocardia sp. DW16-2.</title>
        <authorList>
            <person name="Duangmal K."/>
        </authorList>
    </citation>
    <scope>NUCLEOTIDE SEQUENCE [LARGE SCALE GENOMIC DNA]</scope>
    <source>
        <strain evidence="13 14">DW16-2</strain>
    </source>
</reference>
<dbReference type="PROSITE" id="PS51379">
    <property type="entry name" value="4FE4S_FER_2"/>
    <property type="match status" value="1"/>
</dbReference>
<dbReference type="InterPro" id="IPR017900">
    <property type="entry name" value="4Fe4S_Fe_S_CS"/>
</dbReference>
<evidence type="ECO:0000256" key="1">
    <source>
        <dbReference type="ARBA" id="ARBA00001974"/>
    </source>
</evidence>
<keyword evidence="14" id="KW-1185">Reference proteome</keyword>
<dbReference type="Pfam" id="PF02913">
    <property type="entry name" value="FAD-oxidase_C"/>
    <property type="match status" value="1"/>
</dbReference>
<dbReference type="InterPro" id="IPR016169">
    <property type="entry name" value="FAD-bd_PCMH_sub2"/>
</dbReference>
<dbReference type="Proteomes" id="UP001364211">
    <property type="component" value="Unassembled WGS sequence"/>
</dbReference>
<keyword evidence="5" id="KW-0274">FAD</keyword>
<keyword evidence="9" id="KW-0411">Iron-sulfur</keyword>
<evidence type="ECO:0000313" key="14">
    <source>
        <dbReference type="Proteomes" id="UP001364211"/>
    </source>
</evidence>
<dbReference type="SUPFAM" id="SSF56176">
    <property type="entry name" value="FAD-binding/transporter-associated domain-like"/>
    <property type="match status" value="1"/>
</dbReference>
<dbReference type="InterPro" id="IPR004017">
    <property type="entry name" value="Cys_rich_dom"/>
</dbReference>
<dbReference type="Pfam" id="PF13183">
    <property type="entry name" value="Fer4_8"/>
    <property type="match status" value="1"/>
</dbReference>
<dbReference type="RefSeq" id="WP_340295300.1">
    <property type="nucleotide sequence ID" value="NZ_JBBJUP010000030.1"/>
</dbReference>
<dbReference type="InterPro" id="IPR016164">
    <property type="entry name" value="FAD-linked_Oxase-like_C"/>
</dbReference>
<dbReference type="Gene3D" id="1.10.1060.10">
    <property type="entry name" value="Alpha-helical ferredoxin"/>
    <property type="match status" value="1"/>
</dbReference>
<dbReference type="Pfam" id="PF02754">
    <property type="entry name" value="CCG"/>
    <property type="match status" value="1"/>
</dbReference>
<keyword evidence="6" id="KW-0809">Transit peptide</keyword>
<keyword evidence="8" id="KW-0408">Iron</keyword>
<comment type="caution">
    <text evidence="13">The sequence shown here is derived from an EMBL/GenBank/DDBJ whole genome shotgun (WGS) entry which is preliminary data.</text>
</comment>
<comment type="similarity">
    <text evidence="2">Belongs to the FAD-binding oxidoreductase/transferase type 4 family.</text>
</comment>
<dbReference type="Gene3D" id="3.30.43.10">
    <property type="entry name" value="Uridine Diphospho-n-acetylenolpyruvylglucosamine Reductase, domain 2"/>
    <property type="match status" value="1"/>
</dbReference>
<evidence type="ECO:0000259" key="11">
    <source>
        <dbReference type="PROSITE" id="PS51379"/>
    </source>
</evidence>
<organism evidence="13 14">
    <name type="scientific">Pseudonocardia spirodelae</name>
    <dbReference type="NCBI Taxonomy" id="3133431"/>
    <lineage>
        <taxon>Bacteria</taxon>
        <taxon>Bacillati</taxon>
        <taxon>Actinomycetota</taxon>
        <taxon>Actinomycetes</taxon>
        <taxon>Pseudonocardiales</taxon>
        <taxon>Pseudonocardiaceae</taxon>
        <taxon>Pseudonocardia</taxon>
    </lineage>
</organism>
<evidence type="ECO:0000256" key="7">
    <source>
        <dbReference type="ARBA" id="ARBA00023002"/>
    </source>
</evidence>
<keyword evidence="7" id="KW-0560">Oxidoreductase</keyword>
<feature type="domain" description="FAD-binding PCMH-type" evidence="12">
    <location>
        <begin position="44"/>
        <end position="270"/>
    </location>
</feature>
<protein>
    <recommendedName>
        <fullName evidence="10">D-lactate dehydrogenase (cytochrome)</fullName>
        <ecNumber evidence="10">1.1.2.4</ecNumber>
    </recommendedName>
</protein>
<evidence type="ECO:0000256" key="9">
    <source>
        <dbReference type="ARBA" id="ARBA00023014"/>
    </source>
</evidence>
<dbReference type="InterPro" id="IPR004113">
    <property type="entry name" value="FAD-bd_oxidored_4_C"/>
</dbReference>
<evidence type="ECO:0000256" key="2">
    <source>
        <dbReference type="ARBA" id="ARBA00008000"/>
    </source>
</evidence>
<dbReference type="InterPro" id="IPR009051">
    <property type="entry name" value="Helical_ferredxn"/>
</dbReference>
<dbReference type="SUPFAM" id="SSF46548">
    <property type="entry name" value="alpha-helical ferredoxin"/>
    <property type="match status" value="1"/>
</dbReference>
<dbReference type="InterPro" id="IPR036318">
    <property type="entry name" value="FAD-bd_PCMH-like_sf"/>
</dbReference>